<evidence type="ECO:0000256" key="10">
    <source>
        <dbReference type="ARBA" id="ARBA00022806"/>
    </source>
</evidence>
<keyword evidence="12" id="KW-0067">ATP-binding</keyword>
<dbReference type="GO" id="GO:0003723">
    <property type="term" value="F:RNA binding"/>
    <property type="evidence" value="ECO:0007669"/>
    <property type="project" value="InterPro"/>
</dbReference>
<feature type="domain" description="Peptidase C3" evidence="17">
    <location>
        <begin position="2167"/>
        <end position="2383"/>
    </location>
</feature>
<evidence type="ECO:0000256" key="1">
    <source>
        <dbReference type="ARBA" id="ARBA00004328"/>
    </source>
</evidence>
<keyword evidence="7" id="KW-0548">Nucleotidyltransferase</keyword>
<evidence type="ECO:0000256" key="4">
    <source>
        <dbReference type="ARBA" id="ARBA00022561"/>
    </source>
</evidence>
<dbReference type="InterPro" id="IPR043128">
    <property type="entry name" value="Rev_trsase/Diguanyl_cyclase"/>
</dbReference>
<evidence type="ECO:0000256" key="3">
    <source>
        <dbReference type="ARBA" id="ARBA00022484"/>
    </source>
</evidence>
<dbReference type="SUPFAM" id="SSF50494">
    <property type="entry name" value="Trypsin-like serine proteases"/>
    <property type="match status" value="1"/>
</dbReference>
<dbReference type="GO" id="GO:0006351">
    <property type="term" value="P:DNA-templated transcription"/>
    <property type="evidence" value="ECO:0007669"/>
    <property type="project" value="InterPro"/>
</dbReference>
<keyword evidence="6" id="KW-0808">Transferase</keyword>
<dbReference type="GO" id="GO:0004197">
    <property type="term" value="F:cysteine-type endopeptidase activity"/>
    <property type="evidence" value="ECO:0007669"/>
    <property type="project" value="InterPro"/>
</dbReference>
<dbReference type="Gene3D" id="3.30.70.270">
    <property type="match status" value="1"/>
</dbReference>
<name>A0AB38ZJR5_9VIRU</name>
<dbReference type="PROSITE" id="PS51874">
    <property type="entry name" value="PCV_3C_PRO"/>
    <property type="match status" value="1"/>
</dbReference>
<evidence type="ECO:0000256" key="6">
    <source>
        <dbReference type="ARBA" id="ARBA00022679"/>
    </source>
</evidence>
<dbReference type="InterPro" id="IPR024387">
    <property type="entry name" value="Pept_C3G_Picornavir"/>
</dbReference>
<keyword evidence="8" id="KW-0547">Nucleotide-binding</keyword>
<dbReference type="CDD" id="cd00205">
    <property type="entry name" value="rhv_like"/>
    <property type="match status" value="2"/>
</dbReference>
<dbReference type="GO" id="GO:0003968">
    <property type="term" value="F:RNA-directed RNA polymerase activity"/>
    <property type="evidence" value="ECO:0007669"/>
    <property type="project" value="UniProtKB-KW"/>
</dbReference>
<dbReference type="CDD" id="cd23169">
    <property type="entry name" value="ps-ssRNAv-Picornavirales"/>
    <property type="match status" value="1"/>
</dbReference>
<dbReference type="InterPro" id="IPR043502">
    <property type="entry name" value="DNA/RNA_pol_sf"/>
</dbReference>
<evidence type="ECO:0000259" key="17">
    <source>
        <dbReference type="PROSITE" id="PS51874"/>
    </source>
</evidence>
<evidence type="ECO:0000259" key="16">
    <source>
        <dbReference type="PROSITE" id="PS51218"/>
    </source>
</evidence>
<dbReference type="InterPro" id="IPR001205">
    <property type="entry name" value="RNA-dir_pol_C"/>
</dbReference>
<dbReference type="SUPFAM" id="SSF56672">
    <property type="entry name" value="DNA/RNA polymerases"/>
    <property type="match status" value="1"/>
</dbReference>
<evidence type="ECO:0000256" key="7">
    <source>
        <dbReference type="ARBA" id="ARBA00022695"/>
    </source>
</evidence>
<protein>
    <recommendedName>
        <fullName evidence="2">Genome polyprotein</fullName>
    </recommendedName>
</protein>
<keyword evidence="4" id="KW-0167">Capsid protein</keyword>
<dbReference type="EMBL" id="PP272502">
    <property type="protein sequence ID" value="WZI33178.1"/>
    <property type="molecule type" value="Genomic_RNA"/>
</dbReference>
<evidence type="ECO:0000256" key="8">
    <source>
        <dbReference type="ARBA" id="ARBA00022741"/>
    </source>
</evidence>
<evidence type="ECO:0000256" key="9">
    <source>
        <dbReference type="ARBA" id="ARBA00022801"/>
    </source>
</evidence>
<evidence type="ECO:0000256" key="2">
    <source>
        <dbReference type="ARBA" id="ARBA00020107"/>
    </source>
</evidence>
<dbReference type="Gene3D" id="2.40.10.10">
    <property type="entry name" value="Trypsin-like serine proteases"/>
    <property type="match status" value="1"/>
</dbReference>
<evidence type="ECO:0000256" key="5">
    <source>
        <dbReference type="ARBA" id="ARBA00022670"/>
    </source>
</evidence>
<dbReference type="GO" id="GO:0003724">
    <property type="term" value="F:RNA helicase activity"/>
    <property type="evidence" value="ECO:0007669"/>
    <property type="project" value="InterPro"/>
</dbReference>
<dbReference type="InterPro" id="IPR043504">
    <property type="entry name" value="Peptidase_S1_PA_chymotrypsin"/>
</dbReference>
<proteinExistence type="predicted"/>
<comment type="subcellular location">
    <subcellularLocation>
        <location evidence="1">Virion</location>
    </subcellularLocation>
</comment>
<dbReference type="GO" id="GO:0039694">
    <property type="term" value="P:viral RNA genome replication"/>
    <property type="evidence" value="ECO:0007669"/>
    <property type="project" value="InterPro"/>
</dbReference>
<dbReference type="InterPro" id="IPR014759">
    <property type="entry name" value="Helicase_SF3_ssRNA_vir"/>
</dbReference>
<evidence type="ECO:0000256" key="12">
    <source>
        <dbReference type="ARBA" id="ARBA00022840"/>
    </source>
</evidence>
<dbReference type="GO" id="GO:0019028">
    <property type="term" value="C:viral capsid"/>
    <property type="evidence" value="ECO:0007669"/>
    <property type="project" value="UniProtKB-KW"/>
</dbReference>
<feature type="domain" description="RdRp catalytic" evidence="15">
    <location>
        <begin position="2672"/>
        <end position="2806"/>
    </location>
</feature>
<feature type="domain" description="SF3 helicase" evidence="16">
    <location>
        <begin position="1584"/>
        <end position="1752"/>
    </location>
</feature>
<keyword evidence="5" id="KW-0645">Protease</keyword>
<dbReference type="GO" id="GO:0006508">
    <property type="term" value="P:proteolysis"/>
    <property type="evidence" value="ECO:0007669"/>
    <property type="project" value="UniProtKB-KW"/>
</dbReference>
<dbReference type="SUPFAM" id="SSF88633">
    <property type="entry name" value="Positive stranded ssRNA viruses"/>
    <property type="match status" value="3"/>
</dbReference>
<dbReference type="InterPro" id="IPR000605">
    <property type="entry name" value="Helicase_SF3_ssDNA/RNA_vir"/>
</dbReference>
<dbReference type="InterPro" id="IPR033703">
    <property type="entry name" value="Rhv-like"/>
</dbReference>
<dbReference type="Pfam" id="PF08762">
    <property type="entry name" value="CRPV_capsid"/>
    <property type="match status" value="1"/>
</dbReference>
<dbReference type="InterPro" id="IPR014872">
    <property type="entry name" value="Dicistrovirus_capsid-polyPr_C"/>
</dbReference>
<dbReference type="Pfam" id="PF00910">
    <property type="entry name" value="RNA_helicase"/>
    <property type="match status" value="1"/>
</dbReference>
<reference evidence="18" key="2">
    <citation type="submission" date="2024-01" db="EMBL/GenBank/DDBJ databases">
        <authorList>
            <person name="Zhang X.-A."/>
            <person name="Zhang J.-T."/>
            <person name="Hu Z.-Y."/>
            <person name="Liu W."/>
        </authorList>
    </citation>
    <scope>NUCLEOTIDE SEQUENCE</scope>
    <source>
        <strain evidence="18">Ifla_1</strain>
    </source>
</reference>
<keyword evidence="9" id="KW-0378">Hydrolase</keyword>
<organism evidence="18">
    <name type="scientific">Crocidura lasiura iflavirus 1</name>
    <dbReference type="NCBI Taxonomy" id="3139467"/>
    <lineage>
        <taxon>Viruses</taxon>
        <taxon>Riboviria</taxon>
        <taxon>Orthornavirae</taxon>
        <taxon>Pisuviricota</taxon>
        <taxon>Pisoniviricetes</taxon>
        <taxon>Picornavirales</taxon>
        <taxon>Iflaviridae</taxon>
        <taxon>Iflavirus</taxon>
    </lineage>
</organism>
<evidence type="ECO:0000259" key="15">
    <source>
        <dbReference type="PROSITE" id="PS50507"/>
    </source>
</evidence>
<keyword evidence="14" id="KW-0693">Viral RNA replication</keyword>
<evidence type="ECO:0000313" key="18">
    <source>
        <dbReference type="EMBL" id="WZI33178.1"/>
    </source>
</evidence>
<evidence type="ECO:0000256" key="14">
    <source>
        <dbReference type="ARBA" id="ARBA00022953"/>
    </source>
</evidence>
<dbReference type="PROSITE" id="PS50507">
    <property type="entry name" value="RDRP_SSRNA_POS"/>
    <property type="match status" value="1"/>
</dbReference>
<evidence type="ECO:0000256" key="13">
    <source>
        <dbReference type="ARBA" id="ARBA00022844"/>
    </source>
</evidence>
<dbReference type="InterPro" id="IPR007094">
    <property type="entry name" value="RNA-dir_pol_PSvirus"/>
</dbReference>
<evidence type="ECO:0000256" key="11">
    <source>
        <dbReference type="ARBA" id="ARBA00022807"/>
    </source>
</evidence>
<dbReference type="InterPro" id="IPR044067">
    <property type="entry name" value="PCV_3C_PRO"/>
</dbReference>
<dbReference type="InterPro" id="IPR009003">
    <property type="entry name" value="Peptidase_S1_PA"/>
</dbReference>
<dbReference type="InterPro" id="IPR029053">
    <property type="entry name" value="Viral_coat"/>
</dbReference>
<keyword evidence="10" id="KW-0347">Helicase</keyword>
<dbReference type="GO" id="GO:0005524">
    <property type="term" value="F:ATP binding"/>
    <property type="evidence" value="ECO:0007669"/>
    <property type="project" value="UniProtKB-KW"/>
</dbReference>
<reference evidence="18" key="1">
    <citation type="journal article" date="2024" name="NPJ Biofilms Microbiomes">
        <title>Decoding the RNA viromes in shrew lungs along the eastern coast of China.</title>
        <authorList>
            <person name="Zhang J.T."/>
            <person name="Hu Z.Y."/>
            <person name="Tang F."/>
            <person name="Liu Y.T."/>
            <person name="Tan W.L."/>
            <person name="Ma X.F."/>
            <person name="Zhang Y.F."/>
            <person name="Si G.Q."/>
            <person name="Zhang L."/>
            <person name="Zhang M.Q."/>
            <person name="Peng C."/>
            <person name="Fu B.K."/>
            <person name="Fang L.Q."/>
            <person name="Zhang X.A."/>
            <person name="Liu W."/>
        </authorList>
    </citation>
    <scope>NUCLEOTIDE SEQUENCE</scope>
    <source>
        <strain evidence="18">Ifla_1</strain>
    </source>
</reference>
<dbReference type="Gene3D" id="2.60.120.20">
    <property type="match status" value="3"/>
</dbReference>
<accession>A0AB38ZJR5</accession>
<dbReference type="Pfam" id="PF00680">
    <property type="entry name" value="RdRP_1"/>
    <property type="match status" value="1"/>
</dbReference>
<dbReference type="PROSITE" id="PS51218">
    <property type="entry name" value="SF3_HELICASE_2"/>
    <property type="match status" value="1"/>
</dbReference>
<dbReference type="Pfam" id="PF12381">
    <property type="entry name" value="Peptidase_C3G"/>
    <property type="match status" value="1"/>
</dbReference>
<keyword evidence="13" id="KW-0946">Virion</keyword>
<keyword evidence="3" id="KW-0696">RNA-directed RNA polymerase</keyword>
<sequence length="2955" mass="336411">MSIIKEFFTGPLLPKWYYEAQLQSVNSRIESYLAAYRQCGSFRPYLFNLDDLVMLHHEQAYFRDMLVQGEARHHRRLAWEAESLLRHQDSQPVTGRALFGEWLKSIPLVNRFIPLRDFSPREDLSEEDFEWCDSCKKLSSPYLSCNCVELQDLRRSVTPPRRIGVLPSYNKFKRQKNFVAKTLTPAQRSTELLTRLLNLIYVMRLNRSPIQKRRTMLASIEAFYKLGVYPQLFDKRTMNAAEVHKLHRILQGYDEEDIGLEIADEAELLDQTECHNGTIVFKDDSIVFTKLQKQRVPPLRSYDVNFDYKDLPFAIVQPNDANRMLGETGIDSWFNHDDSILVCQPDMPVNQMDNEGGPHGDCDQLNIEQEQNVILTTHAEESIAKPIEVTTGIWEKLCSPQNVDNYAQLMDRWQQFDTISWLGSNISSTMIGEYNLPIDLIKMAKNSPNVQLLQRYGYMAADLEIKITLNSNPFMCGSLQASVYYGANSDAHSKDRRNVYSASQLAHCIVDASNSTDGILYIPYRHYKPLMGTTKRADDSSCLDMCTLRVMVLNQLKSVENNYFGEIDVSLFFRFKNVKLHGMKPTTIGENQMMGMANLVKETANLIQQIYPDPQRDNPTDVIPPKPMVPWSAHSWCIGDLSPSPQNVLRMQATGNTPHPPGTLPEEPEMTFNYIQSIYGLISIFKWSVENKKGFILKKIPFSPFFEYPQISVKNGRVSLFCDIMPPVSVLASFFGAWRGSLEYLLDFISTKYHTGRLIIAYLPRVVLDRDPTLSELTACDHIIVDLKEERQVVYTNSFLSDKPWYPRRRSTRYGAEKYPPGYIYIAVLNNLTCPKTVSKEIEINLYLRGGKDFEVHIPIAPEIGLSFNTDIAVPPTTELYTLPAYGPPQTDMYIGTWHGVAGKLVLRYGPGSDHVTQFSNKLPELFTMNHVFKLSQPANLHLTHPAYTVDSVRPDGTTQTSLVDFLFVVPFTIDNVYYYGAPFDTENSAKKFLAALKGYVCDANTCYNLMKDSKGKPDGQYVNKSEIVIWRPIYEVSDFVVISQAGDERKTNCGVKVEVQRPIASTQNGLLTFGEQISSIKPLLRRYQPYCQLISSGSKKNDASLADFAIPVLPQGLDFDPFARGNDYLNKIRDGPIPLLASGYRFFRGSVRFRFIIASQKEGVFWIQHRPDYVNRSLKWFVPDKKYKEAYFQPGYGYMIQLSQVNRVVEIEVPFYLTGQFGLLQRPNLANVEDAVHYSLGVLYCGFDVPSSTGTLDSSVGIQVFYAMGDDMSFSVFQGFPPMIPTIDFAEPQGPSDWVKGLIKDTGKELIKETIEDLSTAPTEALSKVDQLDGELAETIRRLFPELNKEKSTMIISTLTNLIHVAIHPKIETIAWSIASVLVHLGMVSFAYIERICSALKNFITSFPSLAKRAFKFEQAPSVVQNADDEDLRNEAALVSTLVSGFLALMGASDKPLPKTMPNFAKYLYDGLPKFTLTANGIFIFLRNNLMMFKKMWRWLVSFFFSDYALYAEIEDARADVVDTIRQIQWCLDADNERRVRTEPEATTRVYRLANIAQAFLAKKAVSKIQRDMPIVENYMRKIITLKDTLSREMLSPAIRFEPFVISFNGASNCGKSHLAQAVAKELLASIDYKSYDELVYTRTPGNAYWNGLRNQPVCLFDDFLNIEDPTFAHISIGELFCLKSKAVFNPPMAAVEEKKLRYNPLLVLLCNNTAYPQISGLACQEAWMRRRDVLIEAEKLDAYAGIHPRAMPNKIKSTYGHLRFRFYVDPAGVSNADRQLIGPWMTYQELLPVLIERFHTYFYEECAQFNRALNDLIAFYPRGEETTIEYAKRMEEEALRISNERVPEEDMALINELVRDFRSETFKSEAVYYIKKQLLKKKITVLKEEKTQADKLKLIPALPPGVPSTSMAIAQAGMNWVMWNEFALCEQFYNQCVSKYRMPSTRLCTCTPHIYNIVSISMDGDEVVVQCNISTFIKYGSTSEIMKTLKLSGCGDSCILHTPLAQHLWESTIIRSTSYLLPDNIAKWKPCGKDEIKLMSVHEIDDKIQQELGSPSWYEKLWAKLPTWGNMISWLLRIGALFASLGLMIRSVGFLFSSRETAQAEVVKQTKVLEYYKTCDLKDAVFEPKQVIPVGEEAGKGYSVGTVGRKPNPLIKPKVIGQASSAMEDVICRKIIRNTFWLLVEKVDQDGVVKFKSYRCLGIKDHYFIMLDHYVYCMNDGTVNKIFFVQQGMRVEISMDVLQGLRKLEHSTFVIGKMHKTIPPFCNIKKFFINSKMTGNLPPQADLYEYVLDTEVANPVFKMKVKSFDRVLVRHRLDIANDNGSVSTLSSVYVYPYGGRGVCGSVLVTTANIPNPILGIHVAGLTNNSEGYSEALVQESFDGLCFDEPQIIENSATPVVLLDEPMMLPLDGNVELIGCIPKKITPRMPIISQHALTECVDQITPRTYDFPVLSPKDSRLPEPFSPLLEGVRNHTSPILPMPQEFVNRAVADVTNMILSVVQPRRFTVGKLSLQEAICGVQGNEEYEPMAMDTSEGFPWTQYRPKGCSNKSWMFTRELTAAGWRLDGIVSVLETTLREKEKNRQNRKYYESVYVDTLKDIKLPKEKVLKKGATRIFSICPVDVTIQQRQYMLDFSVAYTAARVKAEHGVGIDISSLESNNLVEHMLEYGNNMVCGDYSKFGDRLYAPLVLEVFRIIGLWYRKFGNVSQEYVNVIDCFAYETAYSVQLMGNVLYRTLCGMPSGCPLTVIINSIINCIYIRIVWQEIMYTQNLHYLSLDAFHENCRLMTYGDDLWISVKDECIEKFNAESIASVFAGYGIKFTNATKSNEIVPFTRIDDPDTTFLKCRFVRHQLRSNIWMAQLDERSVLEICNWTWKTQRDLRAASIEACKAMCLHAFGHGEVYHNILRQKCIDYWSGKGVYITIPDWRAIDLRIYGDAGIIKNPNNLLSIGSEE</sequence>
<keyword evidence="11" id="KW-0788">Thiol protease</keyword>